<organism evidence="6 7">
    <name type="scientific">Amycolatopsis magusensis</name>
    <dbReference type="NCBI Taxonomy" id="882444"/>
    <lineage>
        <taxon>Bacteria</taxon>
        <taxon>Bacillati</taxon>
        <taxon>Actinomycetota</taxon>
        <taxon>Actinomycetes</taxon>
        <taxon>Pseudonocardiales</taxon>
        <taxon>Pseudonocardiaceae</taxon>
        <taxon>Amycolatopsis</taxon>
    </lineage>
</organism>
<dbReference type="PANTHER" id="PTHR36510:SF1">
    <property type="entry name" value="GLUTAMATE--CYSTEINE LIGASE 2-RELATED"/>
    <property type="match status" value="1"/>
</dbReference>
<dbReference type="GO" id="GO:0016874">
    <property type="term" value="F:ligase activity"/>
    <property type="evidence" value="ECO:0007669"/>
    <property type="project" value="UniProtKB-KW"/>
</dbReference>
<dbReference type="InterPro" id="IPR050141">
    <property type="entry name" value="GCL_type2/YbdK_subfam"/>
</dbReference>
<evidence type="ECO:0000313" key="7">
    <source>
        <dbReference type="Proteomes" id="UP000741013"/>
    </source>
</evidence>
<evidence type="ECO:0000256" key="2">
    <source>
        <dbReference type="ARBA" id="ARBA00022741"/>
    </source>
</evidence>
<dbReference type="EMBL" id="JAGGMS010000001">
    <property type="protein sequence ID" value="MBP2181642.1"/>
    <property type="molecule type" value="Genomic_DNA"/>
</dbReference>
<dbReference type="PANTHER" id="PTHR36510">
    <property type="entry name" value="GLUTAMATE--CYSTEINE LIGASE 2-RELATED"/>
    <property type="match status" value="1"/>
</dbReference>
<dbReference type="InterPro" id="IPR006336">
    <property type="entry name" value="GCS2"/>
</dbReference>
<dbReference type="HAMAP" id="MF_01609">
    <property type="entry name" value="Glu_cys_ligase_2"/>
    <property type="match status" value="1"/>
</dbReference>
<accession>A0ABS4PQE9</accession>
<dbReference type="Pfam" id="PF04107">
    <property type="entry name" value="GCS2"/>
    <property type="match status" value="1"/>
</dbReference>
<keyword evidence="7" id="KW-1185">Reference proteome</keyword>
<name>A0ABS4PQE9_9PSEU</name>
<dbReference type="SUPFAM" id="SSF55931">
    <property type="entry name" value="Glutamine synthetase/guanido kinase"/>
    <property type="match status" value="1"/>
</dbReference>
<dbReference type="NCBIfam" id="NF010041">
    <property type="entry name" value="PRK13517.1-1"/>
    <property type="match status" value="1"/>
</dbReference>
<keyword evidence="2 5" id="KW-0547">Nucleotide-binding</keyword>
<evidence type="ECO:0000313" key="6">
    <source>
        <dbReference type="EMBL" id="MBP2181642.1"/>
    </source>
</evidence>
<comment type="catalytic activity">
    <reaction evidence="4 5">
        <text>L-cysteine + L-glutamate + ATP = gamma-L-glutamyl-L-cysteine + ADP + phosphate + H(+)</text>
        <dbReference type="Rhea" id="RHEA:13285"/>
        <dbReference type="ChEBI" id="CHEBI:15378"/>
        <dbReference type="ChEBI" id="CHEBI:29985"/>
        <dbReference type="ChEBI" id="CHEBI:30616"/>
        <dbReference type="ChEBI" id="CHEBI:35235"/>
        <dbReference type="ChEBI" id="CHEBI:43474"/>
        <dbReference type="ChEBI" id="CHEBI:58173"/>
        <dbReference type="ChEBI" id="CHEBI:456216"/>
        <dbReference type="EC" id="6.3.2.2"/>
    </reaction>
</comment>
<protein>
    <recommendedName>
        <fullName evidence="5">Putative glutamate--cysteine ligase 2</fullName>
        <ecNumber evidence="5">6.3.2.2</ecNumber>
    </recommendedName>
    <alternativeName>
        <fullName evidence="5">Gamma-glutamylcysteine synthetase 2</fullName>
        <shortName evidence="5">GCS 2</shortName>
        <shortName evidence="5">Gamma-GCS 2</shortName>
    </alternativeName>
</protein>
<proteinExistence type="inferred from homology"/>
<reference evidence="6 7" key="1">
    <citation type="submission" date="2021-03" db="EMBL/GenBank/DDBJ databases">
        <title>Sequencing the genomes of 1000 actinobacteria strains.</title>
        <authorList>
            <person name="Klenk H.-P."/>
        </authorList>
    </citation>
    <scope>NUCLEOTIDE SEQUENCE [LARGE SCALE GENOMIC DNA]</scope>
    <source>
        <strain evidence="6 7">DSM 45510</strain>
    </source>
</reference>
<sequence length="354" mass="37466">MTTMGVEEEFLLAHAESGIAAPVAEDVLRVAANDVVRRELRDTQIEVATGICRTATDLEEQLIAGRELVAKAAATAGAVPLATGTPVWPSPPPSASSGRAGAIDERFRGVVDDYEACGCHVHIGVPDREQAVAVLNHLGPWLPSLLALSVNSPFQSGRDTGYGSWRMVQQSRFPGSGVAPHFTDLEAYEGEVSRLVDCGVLIDSQMSFWLARLSGKFPTIEFRAADTAGTVGEALLQALLARALVGTALSEVAAGREAPALSPQIAAAAVWAAARYGLDGRGVDLRSGSPKPAALLVAELLVHVRPALEEHGDLALVKQLVEEVHHHGTGARRQREAGPAGVARLMRVREVTRR</sequence>
<dbReference type="Gene3D" id="3.30.590.20">
    <property type="match status" value="1"/>
</dbReference>
<keyword evidence="1 5" id="KW-0436">Ligase</keyword>
<evidence type="ECO:0000256" key="1">
    <source>
        <dbReference type="ARBA" id="ARBA00022598"/>
    </source>
</evidence>
<dbReference type="InterPro" id="IPR014746">
    <property type="entry name" value="Gln_synth/guanido_kin_cat_dom"/>
</dbReference>
<gene>
    <name evidence="6" type="ORF">JOM49_003168</name>
</gene>
<dbReference type="Proteomes" id="UP000741013">
    <property type="component" value="Unassembled WGS sequence"/>
</dbReference>
<evidence type="ECO:0000256" key="5">
    <source>
        <dbReference type="HAMAP-Rule" id="MF_01609"/>
    </source>
</evidence>
<keyword evidence="3 5" id="KW-0067">ATP-binding</keyword>
<comment type="caution">
    <text evidence="6">The sequence shown here is derived from an EMBL/GenBank/DDBJ whole genome shotgun (WGS) entry which is preliminary data.</text>
</comment>
<comment type="similarity">
    <text evidence="5">Belongs to the glutamate--cysteine ligase type 2 family. YbdK subfamily.</text>
</comment>
<evidence type="ECO:0000256" key="3">
    <source>
        <dbReference type="ARBA" id="ARBA00022840"/>
    </source>
</evidence>
<dbReference type="EC" id="6.3.2.2" evidence="5"/>
<dbReference type="RefSeq" id="WP_245369341.1">
    <property type="nucleotide sequence ID" value="NZ_JAGGMS010000001.1"/>
</dbReference>
<comment type="function">
    <text evidence="5">ATP-dependent carboxylate-amine ligase which exhibits weak glutamate--cysteine ligase activity.</text>
</comment>
<dbReference type="NCBIfam" id="TIGR02050">
    <property type="entry name" value="gshA_cyan_rel"/>
    <property type="match status" value="1"/>
</dbReference>
<dbReference type="InterPro" id="IPR011793">
    <property type="entry name" value="YbdK"/>
</dbReference>
<evidence type="ECO:0000256" key="4">
    <source>
        <dbReference type="ARBA" id="ARBA00048819"/>
    </source>
</evidence>